<dbReference type="PANTHER" id="PTHR42643">
    <property type="entry name" value="IONOTROPIC RECEPTOR 20A-RELATED"/>
    <property type="match status" value="1"/>
</dbReference>
<feature type="chain" id="PRO_5003089210" description="Ionotropic glutamate receptor C-terminal domain-containing protein" evidence="10">
    <location>
        <begin position="19"/>
        <end position="588"/>
    </location>
</feature>
<evidence type="ECO:0000256" key="6">
    <source>
        <dbReference type="ARBA" id="ARBA00023136"/>
    </source>
</evidence>
<evidence type="ECO:0000256" key="9">
    <source>
        <dbReference type="SAM" id="Phobius"/>
    </source>
</evidence>
<keyword evidence="4 9" id="KW-0812">Transmembrane</keyword>
<comment type="subcellular location">
    <subcellularLocation>
        <location evidence="1">Cell membrane</location>
        <topology evidence="1">Multi-pass membrane protein</topology>
    </subcellularLocation>
</comment>
<gene>
    <name evidence="12" type="primary">GLEAN_13724</name>
    <name evidence="12" type="ORF">TcasGA2_TC013724</name>
</gene>
<dbReference type="Proteomes" id="UP000007266">
    <property type="component" value="Linkage group 5"/>
</dbReference>
<evidence type="ECO:0000256" key="7">
    <source>
        <dbReference type="ARBA" id="ARBA00023170"/>
    </source>
</evidence>
<dbReference type="EMBL" id="KQ971342">
    <property type="protein sequence ID" value="EFA03631.1"/>
    <property type="molecule type" value="Genomic_DNA"/>
</dbReference>
<keyword evidence="3" id="KW-1003">Cell membrane</keyword>
<dbReference type="GO" id="GO:0015276">
    <property type="term" value="F:ligand-gated monoatomic ion channel activity"/>
    <property type="evidence" value="ECO:0007669"/>
    <property type="project" value="InterPro"/>
</dbReference>
<evidence type="ECO:0000256" key="4">
    <source>
        <dbReference type="ARBA" id="ARBA00022692"/>
    </source>
</evidence>
<comment type="similarity">
    <text evidence="2">Belongs to the glutamate-gated ion channel (TC 1.A.10.1) family.</text>
</comment>
<dbReference type="Gene3D" id="1.10.287.70">
    <property type="match status" value="1"/>
</dbReference>
<feature type="domain" description="Ionotropic glutamate receptor C-terminal" evidence="11">
    <location>
        <begin position="331"/>
        <end position="554"/>
    </location>
</feature>
<evidence type="ECO:0000313" key="13">
    <source>
        <dbReference type="Proteomes" id="UP000007266"/>
    </source>
</evidence>
<dbReference type="InParanoid" id="D6WK17"/>
<dbReference type="PhylomeDB" id="D6WK17"/>
<dbReference type="HOGENOM" id="CLU_464096_0_0_1"/>
<proteinExistence type="inferred from homology"/>
<keyword evidence="7" id="KW-0675">Receptor</keyword>
<feature type="transmembrane region" description="Helical" evidence="9">
    <location>
        <begin position="548"/>
        <end position="565"/>
    </location>
</feature>
<keyword evidence="13" id="KW-1185">Reference proteome</keyword>
<evidence type="ECO:0000256" key="1">
    <source>
        <dbReference type="ARBA" id="ARBA00004651"/>
    </source>
</evidence>
<keyword evidence="10" id="KW-0732">Signal</keyword>
<dbReference type="InterPro" id="IPR001320">
    <property type="entry name" value="Iontro_rcpt_C"/>
</dbReference>
<dbReference type="Pfam" id="PF00060">
    <property type="entry name" value="Lig_chan"/>
    <property type="match status" value="1"/>
</dbReference>
<accession>D6WK17</accession>
<evidence type="ECO:0000256" key="5">
    <source>
        <dbReference type="ARBA" id="ARBA00022989"/>
    </source>
</evidence>
<organism evidence="12 13">
    <name type="scientific">Tribolium castaneum</name>
    <name type="common">Red flour beetle</name>
    <dbReference type="NCBI Taxonomy" id="7070"/>
    <lineage>
        <taxon>Eukaryota</taxon>
        <taxon>Metazoa</taxon>
        <taxon>Ecdysozoa</taxon>
        <taxon>Arthropoda</taxon>
        <taxon>Hexapoda</taxon>
        <taxon>Insecta</taxon>
        <taxon>Pterygota</taxon>
        <taxon>Neoptera</taxon>
        <taxon>Endopterygota</taxon>
        <taxon>Coleoptera</taxon>
        <taxon>Polyphaga</taxon>
        <taxon>Cucujiformia</taxon>
        <taxon>Tenebrionidae</taxon>
        <taxon>Tenebrionidae incertae sedis</taxon>
        <taxon>Tribolium</taxon>
    </lineage>
</organism>
<keyword evidence="8" id="KW-0325">Glycoprotein</keyword>
<evidence type="ECO:0000256" key="10">
    <source>
        <dbReference type="SAM" id="SignalP"/>
    </source>
</evidence>
<dbReference type="GO" id="GO:0005886">
    <property type="term" value="C:plasma membrane"/>
    <property type="evidence" value="ECO:0007669"/>
    <property type="project" value="UniProtKB-SubCell"/>
</dbReference>
<evidence type="ECO:0000259" key="11">
    <source>
        <dbReference type="Pfam" id="PF00060"/>
    </source>
</evidence>
<dbReference type="GO" id="GO:0050906">
    <property type="term" value="P:detection of stimulus involved in sensory perception"/>
    <property type="evidence" value="ECO:0007669"/>
    <property type="project" value="UniProtKB-ARBA"/>
</dbReference>
<feature type="signal peptide" evidence="10">
    <location>
        <begin position="1"/>
        <end position="18"/>
    </location>
</feature>
<keyword evidence="6 9" id="KW-0472">Membrane</keyword>
<evidence type="ECO:0000256" key="8">
    <source>
        <dbReference type="ARBA" id="ARBA00023180"/>
    </source>
</evidence>
<reference evidence="12 13" key="2">
    <citation type="journal article" date="2010" name="Nucleic Acids Res.">
        <title>BeetleBase in 2010: revisions to provide comprehensive genomic information for Tribolium castaneum.</title>
        <authorList>
            <person name="Kim H.S."/>
            <person name="Murphy T."/>
            <person name="Xia J."/>
            <person name="Caragea D."/>
            <person name="Park Y."/>
            <person name="Beeman R.W."/>
            <person name="Lorenzen M.D."/>
            <person name="Butcher S."/>
            <person name="Manak J.R."/>
            <person name="Brown S.J."/>
        </authorList>
    </citation>
    <scope>GENOME REANNOTATION</scope>
    <source>
        <strain evidence="12 13">Georgia GA2</strain>
    </source>
</reference>
<evidence type="ECO:0000256" key="2">
    <source>
        <dbReference type="ARBA" id="ARBA00008685"/>
    </source>
</evidence>
<dbReference type="PANTHER" id="PTHR42643:SF36">
    <property type="entry name" value="IONOTROPIC RECEPTOR 84A"/>
    <property type="match status" value="1"/>
</dbReference>
<evidence type="ECO:0000256" key="3">
    <source>
        <dbReference type="ARBA" id="ARBA00022475"/>
    </source>
</evidence>
<dbReference type="AlphaFoldDB" id="D6WK17"/>
<name>D6WK17_TRICA</name>
<protein>
    <recommendedName>
        <fullName evidence="11">Ionotropic glutamate receptor C-terminal domain-containing protein</fullName>
    </recommendedName>
</protein>
<reference evidence="12 13" key="1">
    <citation type="journal article" date="2008" name="Nature">
        <title>The genome of the model beetle and pest Tribolium castaneum.</title>
        <authorList>
            <consortium name="Tribolium Genome Sequencing Consortium"/>
            <person name="Richards S."/>
            <person name="Gibbs R.A."/>
            <person name="Weinstock G.M."/>
            <person name="Brown S.J."/>
            <person name="Denell R."/>
            <person name="Beeman R.W."/>
            <person name="Gibbs R."/>
            <person name="Beeman R.W."/>
            <person name="Brown S.J."/>
            <person name="Bucher G."/>
            <person name="Friedrich M."/>
            <person name="Grimmelikhuijzen C.J."/>
            <person name="Klingler M."/>
            <person name="Lorenzen M."/>
            <person name="Richards S."/>
            <person name="Roth S."/>
            <person name="Schroder R."/>
            <person name="Tautz D."/>
            <person name="Zdobnov E.M."/>
            <person name="Muzny D."/>
            <person name="Gibbs R.A."/>
            <person name="Weinstock G.M."/>
            <person name="Attaway T."/>
            <person name="Bell S."/>
            <person name="Buhay C.J."/>
            <person name="Chandrabose M.N."/>
            <person name="Chavez D."/>
            <person name="Clerk-Blankenburg K.P."/>
            <person name="Cree A."/>
            <person name="Dao M."/>
            <person name="Davis C."/>
            <person name="Chacko J."/>
            <person name="Dinh H."/>
            <person name="Dugan-Rocha S."/>
            <person name="Fowler G."/>
            <person name="Garner T.T."/>
            <person name="Garnes J."/>
            <person name="Gnirke A."/>
            <person name="Hawes A."/>
            <person name="Hernandez J."/>
            <person name="Hines S."/>
            <person name="Holder M."/>
            <person name="Hume J."/>
            <person name="Jhangiani S.N."/>
            <person name="Joshi V."/>
            <person name="Khan Z.M."/>
            <person name="Jackson L."/>
            <person name="Kovar C."/>
            <person name="Kowis A."/>
            <person name="Lee S."/>
            <person name="Lewis L.R."/>
            <person name="Margolis J."/>
            <person name="Morgan M."/>
            <person name="Nazareth L.V."/>
            <person name="Nguyen N."/>
            <person name="Okwuonu G."/>
            <person name="Parker D."/>
            <person name="Richards S."/>
            <person name="Ruiz S.J."/>
            <person name="Santibanez J."/>
            <person name="Savard J."/>
            <person name="Scherer S.E."/>
            <person name="Schneider B."/>
            <person name="Sodergren E."/>
            <person name="Tautz D."/>
            <person name="Vattahil S."/>
            <person name="Villasana D."/>
            <person name="White C.S."/>
            <person name="Wright R."/>
            <person name="Park Y."/>
            <person name="Beeman R.W."/>
            <person name="Lord J."/>
            <person name="Oppert B."/>
            <person name="Lorenzen M."/>
            <person name="Brown S."/>
            <person name="Wang L."/>
            <person name="Savard J."/>
            <person name="Tautz D."/>
            <person name="Richards S."/>
            <person name="Weinstock G."/>
            <person name="Gibbs R.A."/>
            <person name="Liu Y."/>
            <person name="Worley K."/>
            <person name="Weinstock G."/>
            <person name="Elsik C.G."/>
            <person name="Reese J.T."/>
            <person name="Elhaik E."/>
            <person name="Landan G."/>
            <person name="Graur D."/>
            <person name="Arensburger P."/>
            <person name="Atkinson P."/>
            <person name="Beeman R.W."/>
            <person name="Beidler J."/>
            <person name="Brown S.J."/>
            <person name="Demuth J.P."/>
            <person name="Drury D.W."/>
            <person name="Du Y.Z."/>
            <person name="Fujiwara H."/>
            <person name="Lorenzen M."/>
            <person name="Maselli V."/>
            <person name="Osanai M."/>
            <person name="Park Y."/>
            <person name="Robertson H.M."/>
            <person name="Tu Z."/>
            <person name="Wang J.J."/>
            <person name="Wang S."/>
            <person name="Richards S."/>
            <person name="Song H."/>
            <person name="Zhang L."/>
            <person name="Sodergren E."/>
            <person name="Werner D."/>
            <person name="Stanke M."/>
            <person name="Morgenstern B."/>
            <person name="Solovyev V."/>
            <person name="Kosarev P."/>
            <person name="Brown G."/>
            <person name="Chen H.C."/>
            <person name="Ermolaeva O."/>
            <person name="Hlavina W."/>
            <person name="Kapustin Y."/>
            <person name="Kiryutin B."/>
            <person name="Kitts P."/>
            <person name="Maglott D."/>
            <person name="Pruitt K."/>
            <person name="Sapojnikov V."/>
            <person name="Souvorov A."/>
            <person name="Mackey A.J."/>
            <person name="Waterhouse R.M."/>
            <person name="Wyder S."/>
            <person name="Zdobnov E.M."/>
            <person name="Zdobnov E.M."/>
            <person name="Wyder S."/>
            <person name="Kriventseva E.V."/>
            <person name="Kadowaki T."/>
            <person name="Bork P."/>
            <person name="Aranda M."/>
            <person name="Bao R."/>
            <person name="Beermann A."/>
            <person name="Berns N."/>
            <person name="Bolognesi R."/>
            <person name="Bonneton F."/>
            <person name="Bopp D."/>
            <person name="Brown S.J."/>
            <person name="Bucher G."/>
            <person name="Butts T."/>
            <person name="Chaumot A."/>
            <person name="Denell R.E."/>
            <person name="Ferrier D.E."/>
            <person name="Friedrich M."/>
            <person name="Gordon C.M."/>
            <person name="Jindra M."/>
            <person name="Klingler M."/>
            <person name="Lan Q."/>
            <person name="Lattorff H.M."/>
            <person name="Laudet V."/>
            <person name="von Levetsow C."/>
            <person name="Liu Z."/>
            <person name="Lutz R."/>
            <person name="Lynch J.A."/>
            <person name="da Fonseca R.N."/>
            <person name="Posnien N."/>
            <person name="Reuter R."/>
            <person name="Roth S."/>
            <person name="Savard J."/>
            <person name="Schinko J.B."/>
            <person name="Schmitt C."/>
            <person name="Schoppmeier M."/>
            <person name="Schroder R."/>
            <person name="Shippy T.D."/>
            <person name="Simonnet F."/>
            <person name="Marques-Souza H."/>
            <person name="Tautz D."/>
            <person name="Tomoyasu Y."/>
            <person name="Trauner J."/>
            <person name="Van der Zee M."/>
            <person name="Vervoort M."/>
            <person name="Wittkopp N."/>
            <person name="Wimmer E.A."/>
            <person name="Yang X."/>
            <person name="Jones A.K."/>
            <person name="Sattelle D.B."/>
            <person name="Ebert P.R."/>
            <person name="Nelson D."/>
            <person name="Scott J.G."/>
            <person name="Beeman R.W."/>
            <person name="Muthukrishnan S."/>
            <person name="Kramer K.J."/>
            <person name="Arakane Y."/>
            <person name="Beeman R.W."/>
            <person name="Zhu Q."/>
            <person name="Hogenkamp D."/>
            <person name="Dixit R."/>
            <person name="Oppert B."/>
            <person name="Jiang H."/>
            <person name="Zou Z."/>
            <person name="Marshall J."/>
            <person name="Elpidina E."/>
            <person name="Vinokurov K."/>
            <person name="Oppert C."/>
            <person name="Zou Z."/>
            <person name="Evans J."/>
            <person name="Lu Z."/>
            <person name="Zhao P."/>
            <person name="Sumathipala N."/>
            <person name="Altincicek B."/>
            <person name="Vilcinskas A."/>
            <person name="Williams M."/>
            <person name="Hultmark D."/>
            <person name="Hetru C."/>
            <person name="Jiang H."/>
            <person name="Grimmelikhuijzen C.J."/>
            <person name="Hauser F."/>
            <person name="Cazzamali G."/>
            <person name="Williamson M."/>
            <person name="Park Y."/>
            <person name="Li B."/>
            <person name="Tanaka Y."/>
            <person name="Predel R."/>
            <person name="Neupert S."/>
            <person name="Schachtner J."/>
            <person name="Verleyen P."/>
            <person name="Raible F."/>
            <person name="Bork P."/>
            <person name="Friedrich M."/>
            <person name="Walden K.K."/>
            <person name="Robertson H.M."/>
            <person name="Angeli S."/>
            <person name="Foret S."/>
            <person name="Bucher G."/>
            <person name="Schuetz S."/>
            <person name="Maleszka R."/>
            <person name="Wimmer E.A."/>
            <person name="Beeman R.W."/>
            <person name="Lorenzen M."/>
            <person name="Tomoyasu Y."/>
            <person name="Miller S.C."/>
            <person name="Grossmann D."/>
            <person name="Bucher G."/>
        </authorList>
    </citation>
    <scope>NUCLEOTIDE SEQUENCE [LARGE SCALE GENOMIC DNA]</scope>
    <source>
        <strain evidence="12 13">Georgia GA2</strain>
    </source>
</reference>
<keyword evidence="5 9" id="KW-1133">Transmembrane helix</keyword>
<dbReference type="InterPro" id="IPR052192">
    <property type="entry name" value="Insect_Ionotropic_Sensory_Rcpt"/>
</dbReference>
<evidence type="ECO:0000313" key="12">
    <source>
        <dbReference type="EMBL" id="EFA03631.1"/>
    </source>
</evidence>
<dbReference type="SUPFAM" id="SSF53850">
    <property type="entry name" value="Periplasmic binding protein-like II"/>
    <property type="match status" value="1"/>
</dbReference>
<sequence length="588" mass="67996">MMIKLLVALNLALVPCICTTNKLLPQKHQNKLSNCVNQAVNEYFEWGKVAYFFDSSRGNFFPKGFDQVIINTDFKTSLHTPLTNVVFFVNNSDGVHKHFHYLKKNNLWANGQKQKYLVVAVKEASLTEISELFFAHNIHIFAILTGKLQIYQWNGHFCRKNSRLSYLGTCGARFKKEETNIFANCRLKALVLHKYNAFPFVKNIHSDQPGLYVEILRILAQVNNFSMSYLSASKQETTKYIQNGTTNLFENLLNRGKIDIFAAAYSFRSAHFLTEMDTSNIFYNADSFWLIPKKTQKAFEVVFNIIDTKLKIATALLVLASFLLCYFDEQKSSRIFWFFGTLFENTSRISWKWHSSKITVAFFMLFCLIFGVIYKAKLSSILSEPVFDDGVETLEQLANTNLTLFAKRTTIRSLRRVNDSDIIRKKICDRLQEAPPTLLYEDQFKTLIKHKNISVGIDEIMWHIIEKEVKSSLTIIKPPNYLTPRKSVFVLRKGHPLLKTIDLVIERLRENGVLYKMIREIYHPQISTQIGLGTNEEVTPLTLEQLEGAFYIYLMMTAISVLVFLGERLLHQSARAQVICKIKKLKRR</sequence>